<name>A0A914PTW9_9BILA</name>
<dbReference type="Proteomes" id="UP000887578">
    <property type="component" value="Unplaced"/>
</dbReference>
<sequence length="146" mass="17102">MRIRTLKPESRTHVNFRRGFLFTYDELADILENSYVKVKITNSYGEAIFGDLPRNSCATDFIKTLKDRKSVNIDSSCIWWQSMATVPSTPSTLKKKDGVKWYLIYWNNGSNGVKRTAEIRNWHYLLAEMNSETDFEFTQKCKIEIE</sequence>
<evidence type="ECO:0000313" key="1">
    <source>
        <dbReference type="Proteomes" id="UP000887578"/>
    </source>
</evidence>
<accession>A0A914PTW9</accession>
<dbReference type="AlphaFoldDB" id="A0A914PTW9"/>
<reference evidence="2" key="1">
    <citation type="submission" date="2022-11" db="UniProtKB">
        <authorList>
            <consortium name="WormBaseParasite"/>
        </authorList>
    </citation>
    <scope>IDENTIFICATION</scope>
</reference>
<proteinExistence type="predicted"/>
<keyword evidence="1" id="KW-1185">Reference proteome</keyword>
<protein>
    <submittedName>
        <fullName evidence="2">Uncharacterized protein</fullName>
    </submittedName>
</protein>
<evidence type="ECO:0000313" key="2">
    <source>
        <dbReference type="WBParaSite" id="PDA_v2.g21678.t1"/>
    </source>
</evidence>
<dbReference type="WBParaSite" id="PDA_v2.g21678.t1">
    <property type="protein sequence ID" value="PDA_v2.g21678.t1"/>
    <property type="gene ID" value="PDA_v2.g21678"/>
</dbReference>
<organism evidence="1 2">
    <name type="scientific">Panagrolaimus davidi</name>
    <dbReference type="NCBI Taxonomy" id="227884"/>
    <lineage>
        <taxon>Eukaryota</taxon>
        <taxon>Metazoa</taxon>
        <taxon>Ecdysozoa</taxon>
        <taxon>Nematoda</taxon>
        <taxon>Chromadorea</taxon>
        <taxon>Rhabditida</taxon>
        <taxon>Tylenchina</taxon>
        <taxon>Panagrolaimomorpha</taxon>
        <taxon>Panagrolaimoidea</taxon>
        <taxon>Panagrolaimidae</taxon>
        <taxon>Panagrolaimus</taxon>
    </lineage>
</organism>